<accession>A0A1I4FA66</accession>
<dbReference type="PANTHER" id="PTHR33361">
    <property type="entry name" value="GLR0591 PROTEIN"/>
    <property type="match status" value="1"/>
</dbReference>
<organism evidence="1 2">
    <name type="scientific">Rhodanobacter glycinis</name>
    <dbReference type="NCBI Taxonomy" id="582702"/>
    <lineage>
        <taxon>Bacteria</taxon>
        <taxon>Pseudomonadati</taxon>
        <taxon>Pseudomonadota</taxon>
        <taxon>Gammaproteobacteria</taxon>
        <taxon>Lysobacterales</taxon>
        <taxon>Rhodanobacteraceae</taxon>
        <taxon>Rhodanobacter</taxon>
    </lineage>
</organism>
<dbReference type="Proteomes" id="UP000198725">
    <property type="component" value="Unassembled WGS sequence"/>
</dbReference>
<dbReference type="RefSeq" id="WP_092704976.1">
    <property type="nucleotide sequence ID" value="NZ_FOSR01000016.1"/>
</dbReference>
<dbReference type="InterPro" id="IPR010281">
    <property type="entry name" value="DUF885"/>
</dbReference>
<proteinExistence type="predicted"/>
<reference evidence="2" key="1">
    <citation type="submission" date="2016-10" db="EMBL/GenBank/DDBJ databases">
        <authorList>
            <person name="Varghese N."/>
            <person name="Submissions S."/>
        </authorList>
    </citation>
    <scope>NUCLEOTIDE SEQUENCE [LARGE SCALE GENOMIC DNA]</scope>
    <source>
        <strain evidence="2">MO64</strain>
    </source>
</reference>
<gene>
    <name evidence="1" type="ORF">SAMN05192579_11654</name>
</gene>
<keyword evidence="2" id="KW-1185">Reference proteome</keyword>
<protein>
    <submittedName>
        <fullName evidence="1">Uncharacterized conserved protein, DUF885 familyt</fullName>
    </submittedName>
</protein>
<evidence type="ECO:0000313" key="1">
    <source>
        <dbReference type="EMBL" id="SFL14774.1"/>
    </source>
</evidence>
<dbReference type="Pfam" id="PF05960">
    <property type="entry name" value="DUF885"/>
    <property type="match status" value="1"/>
</dbReference>
<name>A0A1I4FA66_9GAMM</name>
<dbReference type="PANTHER" id="PTHR33361:SF2">
    <property type="entry name" value="DUF885 DOMAIN-CONTAINING PROTEIN"/>
    <property type="match status" value="1"/>
</dbReference>
<dbReference type="EMBL" id="FOSR01000016">
    <property type="protein sequence ID" value="SFL14774.1"/>
    <property type="molecule type" value="Genomic_DNA"/>
</dbReference>
<evidence type="ECO:0000313" key="2">
    <source>
        <dbReference type="Proteomes" id="UP000198725"/>
    </source>
</evidence>
<dbReference type="AlphaFoldDB" id="A0A1I4FA66"/>
<sequence length="576" mass="65188">MTTTPAPTSVPPNEAGARLRALYEREWAWRREQFAGFDDEDGEGAPADHLPRVDAATQSQREHYWRDVLTQLDALPLDQLGERDATDFAVYRAQIETLLSQQQFRCWEMPFNSDSAFWTDLGFTARRARHDADDYERYLGQLHDIPRYFNEHIANMRAGLARGFSVPRVTLTGREQSIAQVLDTACIKDNLFYTPFRTMPANIPADTQAHLRERAATAIRTVVLPAHAKLLDFIRDEYLPQARATLSAEAMPDGAAFYRAQIRRFTTLDMAPEAIHTLGLQEVARLREEMLATITRTGFNGGFESFLHYLRTDPQFYPQTGEQLLRQAAWIASRVDGCIERYIGRLPRRRFAIEPVPAELAPFYTSGRGGPGMYLLNTHDLPSRPLYALTALTLHEASPGHALQMPLAAELDGLPAFRRLTHISAYIEGWALYSEKLGVEMGLYETPYDHFGYLAYQAWRACRLVVDTGLHHLGWSRPQACTYLREHTALSEHEVRTEVDRYIAWPGQALSYYLGEMCIVQARAKAEQALGPRFDLRAFHDAVLASGSVPLPVLEQHIDRFIANGGRSPWADAASH</sequence>